<dbReference type="Proteomes" id="UP000502345">
    <property type="component" value="Chromosome"/>
</dbReference>
<dbReference type="EMBL" id="CP050124">
    <property type="protein sequence ID" value="QIP43509.1"/>
    <property type="molecule type" value="Genomic_DNA"/>
</dbReference>
<dbReference type="InterPro" id="IPR036388">
    <property type="entry name" value="WH-like_DNA-bd_sf"/>
</dbReference>
<dbReference type="InterPro" id="IPR036390">
    <property type="entry name" value="WH_DNA-bd_sf"/>
</dbReference>
<dbReference type="AlphaFoldDB" id="A0A6G9D2U4"/>
<dbReference type="SUPFAM" id="SSF46785">
    <property type="entry name" value="Winged helix' DNA-binding domain"/>
    <property type="match status" value="1"/>
</dbReference>
<evidence type="ECO:0000256" key="4">
    <source>
        <dbReference type="ARBA" id="ARBA00023163"/>
    </source>
</evidence>
<proteinExistence type="inferred from homology"/>
<organism evidence="5 6">
    <name type="scientific">Rhodococcus erythropolis</name>
    <name type="common">Arthrobacter picolinophilus</name>
    <dbReference type="NCBI Taxonomy" id="1833"/>
    <lineage>
        <taxon>Bacteria</taxon>
        <taxon>Bacillati</taxon>
        <taxon>Actinomycetota</taxon>
        <taxon>Actinomycetes</taxon>
        <taxon>Mycobacteriales</taxon>
        <taxon>Nocardiaceae</taxon>
        <taxon>Rhodococcus</taxon>
        <taxon>Rhodococcus erythropolis group</taxon>
    </lineage>
</organism>
<name>A0A6G9D2U4_RHOER</name>
<sequence length="127" mass="14372">MRRESGQLEESILRLLGEHHQLAVSEARELLGSDLAHTTVMTALGRLHGKRLVDRERRGRSYVYTLRAPVDELPALRAAMRMRTELDTRAERADVLANFVASLDPEDESVLRKLLSEGSARNSDHRT</sequence>
<keyword evidence="4" id="KW-0804">Transcription</keyword>
<keyword evidence="3" id="KW-0238">DNA-binding</keyword>
<accession>A0A6G9D2U4</accession>
<comment type="similarity">
    <text evidence="1">Belongs to the BlaI transcriptional regulatory family.</text>
</comment>
<dbReference type="RefSeq" id="WP_037126985.1">
    <property type="nucleotide sequence ID" value="NZ_AP018733.1"/>
</dbReference>
<evidence type="ECO:0000256" key="3">
    <source>
        <dbReference type="ARBA" id="ARBA00023125"/>
    </source>
</evidence>
<evidence type="ECO:0000256" key="2">
    <source>
        <dbReference type="ARBA" id="ARBA00023015"/>
    </source>
</evidence>
<dbReference type="Pfam" id="PF03965">
    <property type="entry name" value="Penicillinase_R"/>
    <property type="match status" value="1"/>
</dbReference>
<dbReference type="GO" id="GO:0003677">
    <property type="term" value="F:DNA binding"/>
    <property type="evidence" value="ECO:0007669"/>
    <property type="project" value="UniProtKB-KW"/>
</dbReference>
<evidence type="ECO:0000313" key="5">
    <source>
        <dbReference type="EMBL" id="QIP43509.1"/>
    </source>
</evidence>
<protein>
    <submittedName>
        <fullName evidence="5">CopY family transcriptional regulator</fullName>
    </submittedName>
</protein>
<keyword evidence="2" id="KW-0805">Transcription regulation</keyword>
<dbReference type="Gene3D" id="1.10.10.10">
    <property type="entry name" value="Winged helix-like DNA-binding domain superfamily/Winged helix DNA-binding domain"/>
    <property type="match status" value="1"/>
</dbReference>
<reference evidence="5 6" key="1">
    <citation type="submission" date="2020-03" db="EMBL/GenBank/DDBJ databases">
        <title>Screen low temperature-resistant strains for efficient degradation of petroleum hydrocarbons under the low temperature.</title>
        <authorList>
            <person name="Wang Y."/>
            <person name="Chen J."/>
        </authorList>
    </citation>
    <scope>NUCLEOTIDE SEQUENCE [LARGE SCALE GENOMIC DNA]</scope>
    <source>
        <strain evidence="5 6">KB1</strain>
    </source>
</reference>
<dbReference type="InterPro" id="IPR005650">
    <property type="entry name" value="BlaI_family"/>
</dbReference>
<gene>
    <name evidence="5" type="ORF">G9444_6266</name>
</gene>
<evidence type="ECO:0000313" key="6">
    <source>
        <dbReference type="Proteomes" id="UP000502345"/>
    </source>
</evidence>
<dbReference type="GO" id="GO:0045892">
    <property type="term" value="P:negative regulation of DNA-templated transcription"/>
    <property type="evidence" value="ECO:0007669"/>
    <property type="project" value="InterPro"/>
</dbReference>
<evidence type="ECO:0000256" key="1">
    <source>
        <dbReference type="ARBA" id="ARBA00011046"/>
    </source>
</evidence>